<comment type="caution">
    <text evidence="2">The sequence shown here is derived from an EMBL/GenBank/DDBJ whole genome shotgun (WGS) entry which is preliminary data.</text>
</comment>
<dbReference type="KEGG" id="maj:MAA_11414"/>
<dbReference type="Proteomes" id="UP000002498">
    <property type="component" value="Unassembled WGS sequence"/>
</dbReference>
<dbReference type="AlphaFoldDB" id="A0A0B2X800"/>
<dbReference type="GeneID" id="23632862"/>
<dbReference type="HOGENOM" id="CLU_102634_0_0_1"/>
<dbReference type="RefSeq" id="XP_011411710.1">
    <property type="nucleotide sequence ID" value="XM_011413408.1"/>
</dbReference>
<feature type="region of interest" description="Disordered" evidence="1">
    <location>
        <begin position="111"/>
        <end position="134"/>
    </location>
</feature>
<sequence length="236" mass="25535">MDWRCGTPGHRRSCHDVAASVPAASNQIAQESHSLMQKSGRLATPFSASREATEKDVNPSDDLDMAPNSSFDLEINVVVLPDQPDLGSLMPPRSPETSYPMPMDDFARLARPRSAPGRLGPDNAPSVSKRKETPVEGRLRRNRLFLAWLGRGYREVAQAAEDGRQAQGLLDENIIATDFATRAHCERCESGATEEEVSTTEVGQAEGASFVDGADESVLPGQEGQGAAHEEKHSAR</sequence>
<reference evidence="2 3" key="1">
    <citation type="journal article" date="2011" name="PLoS Genet.">
        <title>Genome sequencing and comparative transcriptomics of the model entomopathogenic fungi Metarhizium anisopliae and M. acridum.</title>
        <authorList>
            <person name="Gao Q."/>
            <person name="Jin K."/>
            <person name="Ying S.H."/>
            <person name="Zhang Y."/>
            <person name="Xiao G."/>
            <person name="Shang Y."/>
            <person name="Duan Z."/>
            <person name="Hu X."/>
            <person name="Xie X.Q."/>
            <person name="Zhou G."/>
            <person name="Peng G."/>
            <person name="Luo Z."/>
            <person name="Huang W."/>
            <person name="Wang B."/>
            <person name="Fang W."/>
            <person name="Wang S."/>
            <person name="Zhong Y."/>
            <person name="Ma L.J."/>
            <person name="St Leger R.J."/>
            <person name="Zhao G.P."/>
            <person name="Pei Y."/>
            <person name="Feng M.G."/>
            <person name="Xia Y."/>
            <person name="Wang C."/>
        </authorList>
    </citation>
    <scope>NUCLEOTIDE SEQUENCE [LARGE SCALE GENOMIC DNA]</scope>
    <source>
        <strain evidence="3">ARSEF 23 / ATCC MYA-3075</strain>
    </source>
</reference>
<proteinExistence type="predicted"/>
<accession>A0A0B2X800</accession>
<dbReference type="EMBL" id="ADNJ02000007">
    <property type="protein sequence ID" value="KHO11023.1"/>
    <property type="molecule type" value="Genomic_DNA"/>
</dbReference>
<feature type="region of interest" description="Disordered" evidence="1">
    <location>
        <begin position="190"/>
        <end position="236"/>
    </location>
</feature>
<dbReference type="OrthoDB" id="4935960at2759"/>
<evidence type="ECO:0000256" key="1">
    <source>
        <dbReference type="SAM" id="MobiDB-lite"/>
    </source>
</evidence>
<name>A0A0B2X800_METRA</name>
<reference evidence="2 3" key="2">
    <citation type="journal article" date="2014" name="Proc. Natl. Acad. Sci. U.S.A.">
        <title>Trajectory and genomic determinants of fungal-pathogen speciation and host adaptation.</title>
        <authorList>
            <person name="Hu X."/>
            <person name="Xiao G."/>
            <person name="Zheng P."/>
            <person name="Shang Y."/>
            <person name="Su Y."/>
            <person name="Zhang X."/>
            <person name="Liu X."/>
            <person name="Zhan S."/>
            <person name="St Leger R.J."/>
            <person name="Wang C."/>
        </authorList>
    </citation>
    <scope>GENOME REANNOTATION</scope>
    <source>
        <strain evidence="3">ARSEF 23 / ATCC MYA-3075</strain>
    </source>
</reference>
<protein>
    <submittedName>
        <fullName evidence="2">Beta-ketoacyl synthase</fullName>
    </submittedName>
</protein>
<organism evidence="2 3">
    <name type="scientific">Metarhizium robertsii (strain ARSEF 23 / ATCC MYA-3075)</name>
    <name type="common">Metarhizium anisopliae (strain ARSEF 23)</name>
    <dbReference type="NCBI Taxonomy" id="655844"/>
    <lineage>
        <taxon>Eukaryota</taxon>
        <taxon>Fungi</taxon>
        <taxon>Dikarya</taxon>
        <taxon>Ascomycota</taxon>
        <taxon>Pezizomycotina</taxon>
        <taxon>Sordariomycetes</taxon>
        <taxon>Hypocreomycetidae</taxon>
        <taxon>Hypocreales</taxon>
        <taxon>Clavicipitaceae</taxon>
        <taxon>Metarhizium</taxon>
    </lineage>
</organism>
<evidence type="ECO:0000313" key="2">
    <source>
        <dbReference type="EMBL" id="KHO11023.1"/>
    </source>
</evidence>
<keyword evidence="3" id="KW-1185">Reference proteome</keyword>
<evidence type="ECO:0000313" key="3">
    <source>
        <dbReference type="Proteomes" id="UP000002498"/>
    </source>
</evidence>
<feature type="region of interest" description="Disordered" evidence="1">
    <location>
        <begin position="31"/>
        <end position="64"/>
    </location>
</feature>
<gene>
    <name evidence="2" type="ORF">MAA_11414</name>
</gene>